<feature type="transmembrane region" description="Helical" evidence="1">
    <location>
        <begin position="124"/>
        <end position="144"/>
    </location>
</feature>
<dbReference type="RefSeq" id="WP_058860703.1">
    <property type="nucleotide sequence ID" value="NZ_LPXO01000001.1"/>
</dbReference>
<dbReference type="EMBL" id="LPXO01000001">
    <property type="protein sequence ID" value="KUF12760.1"/>
    <property type="molecule type" value="Genomic_DNA"/>
</dbReference>
<keyword evidence="1" id="KW-1133">Transmembrane helix</keyword>
<name>A0A0W7WQJ7_9RHOB</name>
<accession>A0A0W7WQJ7</accession>
<dbReference type="STRING" id="1685382.AVJ23_03355"/>
<evidence type="ECO:0000313" key="3">
    <source>
        <dbReference type="Proteomes" id="UP000054396"/>
    </source>
</evidence>
<comment type="caution">
    <text evidence="2">The sequence shown here is derived from an EMBL/GenBank/DDBJ whole genome shotgun (WGS) entry which is preliminary data.</text>
</comment>
<reference evidence="2 3" key="1">
    <citation type="submission" date="2015-12" db="EMBL/GenBank/DDBJ databases">
        <authorList>
            <person name="Shamseldin A."/>
            <person name="Moawad H."/>
            <person name="Abd El-Rahim W.M."/>
            <person name="Sadowsky M.J."/>
        </authorList>
    </citation>
    <scope>NUCLEOTIDE SEQUENCE [LARGE SCALE GENOMIC DNA]</scope>
    <source>
        <strain evidence="2 3">SJ5A-1</strain>
    </source>
</reference>
<evidence type="ECO:0000313" key="2">
    <source>
        <dbReference type="EMBL" id="KUF12760.1"/>
    </source>
</evidence>
<keyword evidence="3" id="KW-1185">Reference proteome</keyword>
<feature type="transmembrane region" description="Helical" evidence="1">
    <location>
        <begin position="12"/>
        <end position="36"/>
    </location>
</feature>
<dbReference type="Proteomes" id="UP000054396">
    <property type="component" value="Unassembled WGS sequence"/>
</dbReference>
<dbReference type="AlphaFoldDB" id="A0A0W7WQJ7"/>
<keyword evidence="1" id="KW-0472">Membrane</keyword>
<dbReference type="OrthoDB" id="10018201at2"/>
<feature type="transmembrane region" description="Helical" evidence="1">
    <location>
        <begin position="84"/>
        <end position="104"/>
    </location>
</feature>
<evidence type="ECO:0000256" key="1">
    <source>
        <dbReference type="SAM" id="Phobius"/>
    </source>
</evidence>
<protein>
    <submittedName>
        <fullName evidence="2">Uncharacterized protein</fullName>
    </submittedName>
</protein>
<organism evidence="2 3">
    <name type="scientific">Pseudoponticoccus marisrubri</name>
    <dbReference type="NCBI Taxonomy" id="1685382"/>
    <lineage>
        <taxon>Bacteria</taxon>
        <taxon>Pseudomonadati</taxon>
        <taxon>Pseudomonadota</taxon>
        <taxon>Alphaproteobacteria</taxon>
        <taxon>Rhodobacterales</taxon>
        <taxon>Roseobacteraceae</taxon>
        <taxon>Pseudoponticoccus</taxon>
    </lineage>
</organism>
<gene>
    <name evidence="2" type="ORF">AVJ23_03355</name>
</gene>
<feature type="transmembrane region" description="Helical" evidence="1">
    <location>
        <begin position="42"/>
        <end position="63"/>
    </location>
</feature>
<keyword evidence="1" id="KW-0812">Transmembrane</keyword>
<sequence length="160" mass="15892">MAGAARRDGMLTAGLVSAALSALAALLGGLLLVALSGGGPEFWLLLLVLGAVVPVPWLVLRVLSAVREAETLPGLPAPAAWQGWGVLLPGLAVWLAQGWAALWIASGGPAGPGPRGLDPAGAALAGAVLLLPVPALVALGNFCLRGRPVPPGGGWDETAR</sequence>
<proteinExistence type="predicted"/>